<dbReference type="Proteomes" id="UP001056120">
    <property type="component" value="Linkage Group LG15"/>
</dbReference>
<comment type="caution">
    <text evidence="1">The sequence shown here is derived from an EMBL/GenBank/DDBJ whole genome shotgun (WGS) entry which is preliminary data.</text>
</comment>
<evidence type="ECO:0000313" key="2">
    <source>
        <dbReference type="Proteomes" id="UP001056120"/>
    </source>
</evidence>
<organism evidence="1 2">
    <name type="scientific">Smallanthus sonchifolius</name>
    <dbReference type="NCBI Taxonomy" id="185202"/>
    <lineage>
        <taxon>Eukaryota</taxon>
        <taxon>Viridiplantae</taxon>
        <taxon>Streptophyta</taxon>
        <taxon>Embryophyta</taxon>
        <taxon>Tracheophyta</taxon>
        <taxon>Spermatophyta</taxon>
        <taxon>Magnoliopsida</taxon>
        <taxon>eudicotyledons</taxon>
        <taxon>Gunneridae</taxon>
        <taxon>Pentapetalae</taxon>
        <taxon>asterids</taxon>
        <taxon>campanulids</taxon>
        <taxon>Asterales</taxon>
        <taxon>Asteraceae</taxon>
        <taxon>Asteroideae</taxon>
        <taxon>Heliantheae alliance</taxon>
        <taxon>Millerieae</taxon>
        <taxon>Smallanthus</taxon>
    </lineage>
</organism>
<keyword evidence="2" id="KW-1185">Reference proteome</keyword>
<reference evidence="2" key="1">
    <citation type="journal article" date="2022" name="Mol. Ecol. Resour.">
        <title>The genomes of chicory, endive, great burdock and yacon provide insights into Asteraceae palaeo-polyploidization history and plant inulin production.</title>
        <authorList>
            <person name="Fan W."/>
            <person name="Wang S."/>
            <person name="Wang H."/>
            <person name="Wang A."/>
            <person name="Jiang F."/>
            <person name="Liu H."/>
            <person name="Zhao H."/>
            <person name="Xu D."/>
            <person name="Zhang Y."/>
        </authorList>
    </citation>
    <scope>NUCLEOTIDE SEQUENCE [LARGE SCALE GENOMIC DNA]</scope>
    <source>
        <strain evidence="2">cv. Yunnan</strain>
    </source>
</reference>
<sequence length="318" mass="34715">MMNLLVISLSLTTLLTAAVSSPSQSHHRDEVIVKEGHRIVTVEYDKEADGITKVLISPHDEKQKPEKRMFSGPRDLVCDTYGKCKHKVANALDKTKDMVKKTVGKDLGEGLSEKVTGHTVEESSAHGIGLVKELAGDVKAVVKDGASKDFDIVDSPKRIVEDVARNVTGGIQETVKNVQEMRGISLTDILSKYLPRQMFGMAQSRIYPVYFKAMAYCVSAALIGHLGSLKIEPKATKNEDREGRGVGVVIAAKEGMVDGGGPTVVVSAASVVVRPDVLRLNEKLKRLNAYSSTLNLFTLVALMWHMAYMGQRLQATRK</sequence>
<reference evidence="1 2" key="2">
    <citation type="journal article" date="2022" name="Mol. Ecol. Resour.">
        <title>The genomes of chicory, endive, great burdock and yacon provide insights into Asteraceae paleo-polyploidization history and plant inulin production.</title>
        <authorList>
            <person name="Fan W."/>
            <person name="Wang S."/>
            <person name="Wang H."/>
            <person name="Wang A."/>
            <person name="Jiang F."/>
            <person name="Liu H."/>
            <person name="Zhao H."/>
            <person name="Xu D."/>
            <person name="Zhang Y."/>
        </authorList>
    </citation>
    <scope>NUCLEOTIDE SEQUENCE [LARGE SCALE GENOMIC DNA]</scope>
    <source>
        <strain evidence="2">cv. Yunnan</strain>
        <tissue evidence="1">Leaves</tissue>
    </source>
</reference>
<accession>A0ACB9G2P9</accession>
<name>A0ACB9G2P9_9ASTR</name>
<evidence type="ECO:0000313" key="1">
    <source>
        <dbReference type="EMBL" id="KAI3777340.1"/>
    </source>
</evidence>
<dbReference type="EMBL" id="CM042032">
    <property type="protein sequence ID" value="KAI3777340.1"/>
    <property type="molecule type" value="Genomic_DNA"/>
</dbReference>
<protein>
    <submittedName>
        <fullName evidence="1">Uncharacterized protein</fullName>
    </submittedName>
</protein>
<proteinExistence type="predicted"/>
<gene>
    <name evidence="1" type="ORF">L1987_47140</name>
</gene>